<dbReference type="PANTHER" id="PTHR33164:SF43">
    <property type="entry name" value="HTH-TYPE TRANSCRIPTIONAL REPRESSOR YETL"/>
    <property type="match status" value="1"/>
</dbReference>
<dbReference type="PANTHER" id="PTHR33164">
    <property type="entry name" value="TRANSCRIPTIONAL REGULATOR, MARR FAMILY"/>
    <property type="match status" value="1"/>
</dbReference>
<feature type="domain" description="HTH marR-type" evidence="1">
    <location>
        <begin position="5"/>
        <end position="141"/>
    </location>
</feature>
<dbReference type="Proteomes" id="UP000282759">
    <property type="component" value="Unassembled WGS sequence"/>
</dbReference>
<organism evidence="2 3">
    <name type="scientific">Mucilaginibacter limnophilus</name>
    <dbReference type="NCBI Taxonomy" id="1932778"/>
    <lineage>
        <taxon>Bacteria</taxon>
        <taxon>Pseudomonadati</taxon>
        <taxon>Bacteroidota</taxon>
        <taxon>Sphingobacteriia</taxon>
        <taxon>Sphingobacteriales</taxon>
        <taxon>Sphingobacteriaceae</taxon>
        <taxon>Mucilaginibacter</taxon>
    </lineage>
</organism>
<dbReference type="InterPro" id="IPR000835">
    <property type="entry name" value="HTH_MarR-typ"/>
</dbReference>
<name>A0A3S2VK36_9SPHI</name>
<evidence type="ECO:0000259" key="1">
    <source>
        <dbReference type="PROSITE" id="PS50995"/>
    </source>
</evidence>
<reference evidence="2 3" key="1">
    <citation type="submission" date="2019-01" db="EMBL/GenBank/DDBJ databases">
        <authorList>
            <person name="Chen W.-M."/>
        </authorList>
    </citation>
    <scope>NUCLEOTIDE SEQUENCE [LARGE SCALE GENOMIC DNA]</scope>
    <source>
        <strain evidence="2 3">YBJ-36</strain>
    </source>
</reference>
<dbReference type="EMBL" id="SACK01000013">
    <property type="protein sequence ID" value="RVT97234.1"/>
    <property type="molecule type" value="Genomic_DNA"/>
</dbReference>
<dbReference type="Pfam" id="PF01047">
    <property type="entry name" value="MarR"/>
    <property type="match status" value="1"/>
</dbReference>
<dbReference type="AlphaFoldDB" id="A0A3S2VK36"/>
<dbReference type="InterPro" id="IPR036390">
    <property type="entry name" value="WH_DNA-bd_sf"/>
</dbReference>
<dbReference type="Gene3D" id="1.10.10.10">
    <property type="entry name" value="Winged helix-like DNA-binding domain superfamily/Winged helix DNA-binding domain"/>
    <property type="match status" value="1"/>
</dbReference>
<dbReference type="SUPFAM" id="SSF46785">
    <property type="entry name" value="Winged helix' DNA-binding domain"/>
    <property type="match status" value="1"/>
</dbReference>
<dbReference type="PROSITE" id="PS50995">
    <property type="entry name" value="HTH_MARR_2"/>
    <property type="match status" value="1"/>
</dbReference>
<dbReference type="PRINTS" id="PR00598">
    <property type="entry name" value="HTHMARR"/>
</dbReference>
<evidence type="ECO:0000313" key="3">
    <source>
        <dbReference type="Proteomes" id="UP000282759"/>
    </source>
</evidence>
<dbReference type="GO" id="GO:0003700">
    <property type="term" value="F:DNA-binding transcription factor activity"/>
    <property type="evidence" value="ECO:0007669"/>
    <property type="project" value="InterPro"/>
</dbReference>
<gene>
    <name evidence="2" type="ORF">EOD41_19640</name>
</gene>
<protein>
    <submittedName>
        <fullName evidence="2">MarR family transcriptional regulator</fullName>
    </submittedName>
</protein>
<dbReference type="OrthoDB" id="5295456at2"/>
<accession>A0A3S2VK36</accession>
<dbReference type="InterPro" id="IPR036388">
    <property type="entry name" value="WH-like_DNA-bd_sf"/>
</dbReference>
<dbReference type="SMART" id="SM00347">
    <property type="entry name" value="HTH_MARR"/>
    <property type="match status" value="1"/>
</dbReference>
<evidence type="ECO:0000313" key="2">
    <source>
        <dbReference type="EMBL" id="RVT97234.1"/>
    </source>
</evidence>
<dbReference type="InterPro" id="IPR039422">
    <property type="entry name" value="MarR/SlyA-like"/>
</dbReference>
<sequence>MKNSSLKLIMNLAKVQAVVSRKFDRLSVHGIGFSDFLILHLLHHAPGEQLRRIELAEKIGLTPSGVTRLVMPLEKSGLVTRQANERDARVSYAKITATGKRIYNEAMKTADSIADSIIPITYIEKDRPIAELFQMLGGDID</sequence>
<comment type="caution">
    <text evidence="2">The sequence shown here is derived from an EMBL/GenBank/DDBJ whole genome shotgun (WGS) entry which is preliminary data.</text>
</comment>
<keyword evidence="3" id="KW-1185">Reference proteome</keyword>
<proteinExistence type="predicted"/>
<dbReference type="GO" id="GO:0006950">
    <property type="term" value="P:response to stress"/>
    <property type="evidence" value="ECO:0007669"/>
    <property type="project" value="TreeGrafter"/>
</dbReference>